<name>A0A919Q565_9MICO</name>
<dbReference type="Proteomes" id="UP000652354">
    <property type="component" value="Unassembled WGS sequence"/>
</dbReference>
<dbReference type="PANTHER" id="PTHR18964">
    <property type="entry name" value="ROK (REPRESSOR, ORF, KINASE) FAMILY"/>
    <property type="match status" value="1"/>
</dbReference>
<keyword evidence="6" id="KW-0418">Kinase</keyword>
<evidence type="ECO:0000313" key="10">
    <source>
        <dbReference type="Proteomes" id="UP000652354"/>
    </source>
</evidence>
<evidence type="ECO:0000256" key="8">
    <source>
        <dbReference type="ARBA" id="ARBA00032386"/>
    </source>
</evidence>
<dbReference type="InterPro" id="IPR000600">
    <property type="entry name" value="ROK"/>
</dbReference>
<keyword evidence="5" id="KW-0547">Nucleotide-binding</keyword>
<dbReference type="Gene3D" id="3.30.420.40">
    <property type="match status" value="2"/>
</dbReference>
<comment type="similarity">
    <text evidence="1">Belongs to the ROK (NagC/XylR) family.</text>
</comment>
<evidence type="ECO:0000313" key="9">
    <source>
        <dbReference type="EMBL" id="GIG54713.1"/>
    </source>
</evidence>
<evidence type="ECO:0000256" key="6">
    <source>
        <dbReference type="ARBA" id="ARBA00022777"/>
    </source>
</evidence>
<dbReference type="PROSITE" id="PS01125">
    <property type="entry name" value="ROK"/>
    <property type="match status" value="1"/>
</dbReference>
<evidence type="ECO:0000256" key="4">
    <source>
        <dbReference type="ARBA" id="ARBA00022679"/>
    </source>
</evidence>
<keyword evidence="7" id="KW-0067">ATP-binding</keyword>
<organism evidence="9 10">
    <name type="scientific">Demequina activiva</name>
    <dbReference type="NCBI Taxonomy" id="1582364"/>
    <lineage>
        <taxon>Bacteria</taxon>
        <taxon>Bacillati</taxon>
        <taxon>Actinomycetota</taxon>
        <taxon>Actinomycetes</taxon>
        <taxon>Micrococcales</taxon>
        <taxon>Demequinaceae</taxon>
        <taxon>Demequina</taxon>
    </lineage>
</organism>
<dbReference type="GO" id="GO:0004340">
    <property type="term" value="F:glucokinase activity"/>
    <property type="evidence" value="ECO:0007669"/>
    <property type="project" value="UniProtKB-EC"/>
</dbReference>
<sequence>MHAIGVDIGGTKIAVGVVDSEGVIVEKTRRETRPEDAASIDDAIADAVRELGERHEFHHVGVAAAGFVSADRRRVLFAPNIAWREYPLADKVEALIDRDDVNVVVENDANAAGWGEYRFGAGRDVQAMIMLTIGTGLGAAIISDGQLVRGAYGFAAELGHVRVQPGGHPCGCGHRGCWEQYASGSALVREARRAARERPVRAAGLLRLAGGDVAAISGPDVTRAAADGDELGIELLGELGAWIGTGSASLAAVLDPEMFVVGGGVIAAGDLMLEPAREAYREALPALGHRPVAPIVAAAMGNDAGIVGAAALAREVPHAGE</sequence>
<dbReference type="AlphaFoldDB" id="A0A919Q565"/>
<dbReference type="InterPro" id="IPR004654">
    <property type="entry name" value="ROK_glcA"/>
</dbReference>
<dbReference type="RefSeq" id="WP_203655146.1">
    <property type="nucleotide sequence ID" value="NZ_BONR01000002.1"/>
</dbReference>
<dbReference type="EC" id="2.7.1.2" evidence="2"/>
<evidence type="ECO:0000256" key="5">
    <source>
        <dbReference type="ARBA" id="ARBA00022741"/>
    </source>
</evidence>
<dbReference type="Pfam" id="PF00480">
    <property type="entry name" value="ROK"/>
    <property type="match status" value="1"/>
</dbReference>
<protein>
    <recommendedName>
        <fullName evidence="3">Glucokinase</fullName>
        <ecNumber evidence="2">2.7.1.2</ecNumber>
    </recommendedName>
    <alternativeName>
        <fullName evidence="8">Glucose kinase</fullName>
    </alternativeName>
</protein>
<dbReference type="GO" id="GO:0005524">
    <property type="term" value="F:ATP binding"/>
    <property type="evidence" value="ECO:0007669"/>
    <property type="project" value="UniProtKB-KW"/>
</dbReference>
<dbReference type="EMBL" id="BONR01000002">
    <property type="protein sequence ID" value="GIG54713.1"/>
    <property type="molecule type" value="Genomic_DNA"/>
</dbReference>
<dbReference type="CDD" id="cd24061">
    <property type="entry name" value="ASKHA_NBD_ROK_SgGLK-like"/>
    <property type="match status" value="1"/>
</dbReference>
<evidence type="ECO:0000256" key="7">
    <source>
        <dbReference type="ARBA" id="ARBA00022840"/>
    </source>
</evidence>
<dbReference type="PANTHER" id="PTHR18964:SF173">
    <property type="entry name" value="GLUCOKINASE"/>
    <property type="match status" value="1"/>
</dbReference>
<dbReference type="GO" id="GO:0006096">
    <property type="term" value="P:glycolytic process"/>
    <property type="evidence" value="ECO:0007669"/>
    <property type="project" value="InterPro"/>
</dbReference>
<dbReference type="NCBIfam" id="TIGR00744">
    <property type="entry name" value="ROK_glcA_fam"/>
    <property type="match status" value="1"/>
</dbReference>
<keyword evidence="10" id="KW-1185">Reference proteome</keyword>
<dbReference type="InterPro" id="IPR043129">
    <property type="entry name" value="ATPase_NBD"/>
</dbReference>
<comment type="caution">
    <text evidence="9">The sequence shown here is derived from an EMBL/GenBank/DDBJ whole genome shotgun (WGS) entry which is preliminary data.</text>
</comment>
<dbReference type="GO" id="GO:0005737">
    <property type="term" value="C:cytoplasm"/>
    <property type="evidence" value="ECO:0007669"/>
    <property type="project" value="InterPro"/>
</dbReference>
<reference evidence="9" key="1">
    <citation type="submission" date="2021-01" db="EMBL/GenBank/DDBJ databases">
        <title>Whole genome shotgun sequence of Demequina activiva NBRC 110675.</title>
        <authorList>
            <person name="Komaki H."/>
            <person name="Tamura T."/>
        </authorList>
    </citation>
    <scope>NUCLEOTIDE SEQUENCE</scope>
    <source>
        <strain evidence="9">NBRC 110675</strain>
    </source>
</reference>
<accession>A0A919Q565</accession>
<evidence type="ECO:0000256" key="2">
    <source>
        <dbReference type="ARBA" id="ARBA00012323"/>
    </source>
</evidence>
<dbReference type="InterPro" id="IPR049874">
    <property type="entry name" value="ROK_cs"/>
</dbReference>
<proteinExistence type="inferred from homology"/>
<dbReference type="SUPFAM" id="SSF53067">
    <property type="entry name" value="Actin-like ATPase domain"/>
    <property type="match status" value="1"/>
</dbReference>
<gene>
    <name evidence="9" type="ORF">Dac01nite_14650</name>
</gene>
<evidence type="ECO:0000256" key="3">
    <source>
        <dbReference type="ARBA" id="ARBA00014701"/>
    </source>
</evidence>
<keyword evidence="4" id="KW-0808">Transferase</keyword>
<evidence type="ECO:0000256" key="1">
    <source>
        <dbReference type="ARBA" id="ARBA00006479"/>
    </source>
</evidence>